<dbReference type="EMBL" id="VBOR01000013">
    <property type="protein sequence ID" value="TMQ51347.1"/>
    <property type="molecule type" value="Genomic_DNA"/>
</dbReference>
<protein>
    <submittedName>
        <fullName evidence="4">SDR family NAD(P)-dependent oxidoreductase</fullName>
    </submittedName>
</protein>
<dbReference type="PANTHER" id="PTHR44196:SF1">
    <property type="entry name" value="DEHYDROGENASE_REDUCTASE SDR FAMILY MEMBER 7B"/>
    <property type="match status" value="1"/>
</dbReference>
<dbReference type="AlphaFoldDB" id="A0A538SJ02"/>
<organism evidence="4 5">
    <name type="scientific">Eiseniibacteriota bacterium</name>
    <dbReference type="NCBI Taxonomy" id="2212470"/>
    <lineage>
        <taxon>Bacteria</taxon>
        <taxon>Candidatus Eiseniibacteriota</taxon>
    </lineage>
</organism>
<dbReference type="PRINTS" id="PR00080">
    <property type="entry name" value="SDRFAMILY"/>
</dbReference>
<dbReference type="Proteomes" id="UP000316292">
    <property type="component" value="Unassembled WGS sequence"/>
</dbReference>
<name>A0A538SJ02_UNCEI</name>
<dbReference type="PANTHER" id="PTHR44196">
    <property type="entry name" value="DEHYDROGENASE/REDUCTASE SDR FAMILY MEMBER 7B"/>
    <property type="match status" value="1"/>
</dbReference>
<dbReference type="PRINTS" id="PR00081">
    <property type="entry name" value="GDHRDH"/>
</dbReference>
<proteinExistence type="inferred from homology"/>
<dbReference type="SUPFAM" id="SSF51735">
    <property type="entry name" value="NAD(P)-binding Rossmann-fold domains"/>
    <property type="match status" value="1"/>
</dbReference>
<keyword evidence="2" id="KW-0560">Oxidoreductase</keyword>
<evidence type="ECO:0000256" key="3">
    <source>
        <dbReference type="RuleBase" id="RU000363"/>
    </source>
</evidence>
<comment type="caution">
    <text evidence="4">The sequence shown here is derived from an EMBL/GenBank/DDBJ whole genome shotgun (WGS) entry which is preliminary data.</text>
</comment>
<sequence length="251" mass="27385">MRASKNTILITGGATGIGLALAERFLKSGNEILVCGRREEKLLELRRKHPAIKTRVCDVALETDRVALCEWAVSESPALNVLVNNAGIQRRVNLAEEKHWEAVEEEIVINLHAPVHLTMLFLPHLTKQKEPAILNVTSGLSFVPLAGAPVYSATKAALHSFTLSLRHQLTGSPVEVIEIIPPAVDTDLGGPGLHTHGVPVGEFADHVMERLKTGAREIAYGFSEQSSHASRAELDAIFERLNQPTREPSRA</sequence>
<dbReference type="InterPro" id="IPR036291">
    <property type="entry name" value="NAD(P)-bd_dom_sf"/>
</dbReference>
<dbReference type="Pfam" id="PF00106">
    <property type="entry name" value="adh_short"/>
    <property type="match status" value="1"/>
</dbReference>
<dbReference type="PROSITE" id="PS00061">
    <property type="entry name" value="ADH_SHORT"/>
    <property type="match status" value="1"/>
</dbReference>
<accession>A0A538SJ02</accession>
<evidence type="ECO:0000256" key="2">
    <source>
        <dbReference type="ARBA" id="ARBA00023002"/>
    </source>
</evidence>
<dbReference type="InterPro" id="IPR020904">
    <property type="entry name" value="Sc_DH/Rdtase_CS"/>
</dbReference>
<evidence type="ECO:0000256" key="1">
    <source>
        <dbReference type="ARBA" id="ARBA00006484"/>
    </source>
</evidence>
<dbReference type="InterPro" id="IPR002347">
    <property type="entry name" value="SDR_fam"/>
</dbReference>
<reference evidence="4 5" key="1">
    <citation type="journal article" date="2019" name="Nat. Microbiol.">
        <title>Mediterranean grassland soil C-N compound turnover is dependent on rainfall and depth, and is mediated by genomically divergent microorganisms.</title>
        <authorList>
            <person name="Diamond S."/>
            <person name="Andeer P.F."/>
            <person name="Li Z."/>
            <person name="Crits-Christoph A."/>
            <person name="Burstein D."/>
            <person name="Anantharaman K."/>
            <person name="Lane K.R."/>
            <person name="Thomas B.C."/>
            <person name="Pan C."/>
            <person name="Northen T.R."/>
            <person name="Banfield J.F."/>
        </authorList>
    </citation>
    <scope>NUCLEOTIDE SEQUENCE [LARGE SCALE GENOMIC DNA]</scope>
    <source>
        <strain evidence="4">WS_1</strain>
    </source>
</reference>
<evidence type="ECO:0000313" key="5">
    <source>
        <dbReference type="Proteomes" id="UP000316292"/>
    </source>
</evidence>
<gene>
    <name evidence="4" type="ORF">E6K71_00545</name>
</gene>
<dbReference type="Gene3D" id="3.40.50.720">
    <property type="entry name" value="NAD(P)-binding Rossmann-like Domain"/>
    <property type="match status" value="1"/>
</dbReference>
<evidence type="ECO:0000313" key="4">
    <source>
        <dbReference type="EMBL" id="TMQ51347.1"/>
    </source>
</evidence>
<dbReference type="GO" id="GO:0016020">
    <property type="term" value="C:membrane"/>
    <property type="evidence" value="ECO:0007669"/>
    <property type="project" value="TreeGrafter"/>
</dbReference>
<comment type="similarity">
    <text evidence="1 3">Belongs to the short-chain dehydrogenases/reductases (SDR) family.</text>
</comment>
<dbReference type="GO" id="GO:0016491">
    <property type="term" value="F:oxidoreductase activity"/>
    <property type="evidence" value="ECO:0007669"/>
    <property type="project" value="UniProtKB-KW"/>
</dbReference>